<comment type="caution">
    <text evidence="4">The sequence shown here is derived from an EMBL/GenBank/DDBJ whole genome shotgun (WGS) entry which is preliminary data.</text>
</comment>
<sequence>MTTMPCSTPAASSALHTHCPPVSLAAPGGCRDLVGKRLAWLIAALLASPSVMAAEAPTDWQLCGPRISFPWETSLPADAEPPSLNAERFDVSGKDLYRAEGDVELTQAGQRLRADRAEYRHSSSDFSAEGQVQLQDASVALQAGRASGNLNAERTELEQVDYRLIGLRGNGQAERLRREGETSVLDMLSYTTCNSDDQQWLLRAKSLKLDHQNGVGVARNASLRIGSVPVLWLPYARFPLNDDRKTGLLYPSIGYADDTGIDIRQPIYLNLAPNYDATLTPRILGRRGAMLGLELRHLGESSSSQIDGDWLPDDDLTGRDRGSLRIRHSDRYSPHWAFNADLNHVSDDRYFEDFGDSLSTRATSLLQSQAGLFGRGIGWQASLEARDWEVTDPIISDRSAPYRQLPRARYSLNRWTSGLHYGADLEAVRFEHEFDGGSVNDRPGASRYDLQPWLELPLERAFGYLKPRLAWRHTGYSLDRGWRCEETPDCGFASGRVFDDRSPTRSTAIASLDAALNFERDTDLFGTAMLNTLQPRLYYLHVPYEDQTDIPLFDTDELTFGYDSLFRTNRFSGADRQGDADQLTIAVTSRWFEQANGRERLALSLGQIRYFDDRRVTLPNSSQPSYRSDADGSDYIATADLVFNQHWRLGLGYQWNPQIDRTTVSGTRLSWRGDNGALANLSYRYRRTELEQLDGSFIVPIQGQWRLVGRWNYSLLDRSTLEAFGGFEWQDCCIAVRVLSRHYVRNREGEKNNALFFELELKGLASFGRDAADFLERAMLGYSR</sequence>
<dbReference type="HAMAP" id="MF_01411">
    <property type="entry name" value="LPS_assembly_LptD"/>
    <property type="match status" value="1"/>
</dbReference>
<dbReference type="AlphaFoldDB" id="A0AAW3ZNV9"/>
<dbReference type="Pfam" id="PF04453">
    <property type="entry name" value="LptD"/>
    <property type="match status" value="1"/>
</dbReference>
<keyword evidence="2" id="KW-0732">Signal</keyword>
<comment type="similarity">
    <text evidence="2">Belongs to the LptD family.</text>
</comment>
<name>A0AAW3ZNV9_9GAMM</name>
<dbReference type="Proteomes" id="UP000613768">
    <property type="component" value="Unassembled WGS sequence"/>
</dbReference>
<dbReference type="PANTHER" id="PTHR30189:SF1">
    <property type="entry name" value="LPS-ASSEMBLY PROTEIN LPTD"/>
    <property type="match status" value="1"/>
</dbReference>
<dbReference type="GO" id="GO:0043165">
    <property type="term" value="P:Gram-negative-bacterium-type cell outer membrane assembly"/>
    <property type="evidence" value="ECO:0007669"/>
    <property type="project" value="UniProtKB-UniRule"/>
</dbReference>
<dbReference type="EMBL" id="JACYTR010000015">
    <property type="protein sequence ID" value="MBD8525951.1"/>
    <property type="molecule type" value="Genomic_DNA"/>
</dbReference>
<proteinExistence type="inferred from homology"/>
<feature type="domain" description="LptD C-terminal" evidence="3">
    <location>
        <begin position="320"/>
        <end position="709"/>
    </location>
</feature>
<dbReference type="GO" id="GO:1990351">
    <property type="term" value="C:transporter complex"/>
    <property type="evidence" value="ECO:0007669"/>
    <property type="project" value="TreeGrafter"/>
</dbReference>
<dbReference type="GO" id="GO:0009279">
    <property type="term" value="C:cell outer membrane"/>
    <property type="evidence" value="ECO:0007669"/>
    <property type="project" value="UniProtKB-SubCell"/>
</dbReference>
<evidence type="ECO:0000256" key="2">
    <source>
        <dbReference type="HAMAP-Rule" id="MF_01411"/>
    </source>
</evidence>
<evidence type="ECO:0000313" key="5">
    <source>
        <dbReference type="Proteomes" id="UP000613768"/>
    </source>
</evidence>
<comment type="subcellular location">
    <subcellularLocation>
        <location evidence="2">Cell outer membrane</location>
    </subcellularLocation>
</comment>
<dbReference type="InterPro" id="IPR020889">
    <property type="entry name" value="LipoPS_assembly_LptD"/>
</dbReference>
<accession>A0AAW3ZNV9</accession>
<dbReference type="RefSeq" id="WP_192029373.1">
    <property type="nucleotide sequence ID" value="NZ_JACYTR010000015.1"/>
</dbReference>
<dbReference type="InterPro" id="IPR007543">
    <property type="entry name" value="LptD_C"/>
</dbReference>
<comment type="function">
    <text evidence="2">Together with LptE, is involved in the assembly of lipopolysaccharide (LPS) at the surface of the outer membrane.</text>
</comment>
<evidence type="ECO:0000259" key="3">
    <source>
        <dbReference type="Pfam" id="PF04453"/>
    </source>
</evidence>
<organism evidence="4 5">
    <name type="scientific">Pseudomarimonas arenosa</name>
    <dbReference type="NCBI Taxonomy" id="2774145"/>
    <lineage>
        <taxon>Bacteria</taxon>
        <taxon>Pseudomonadati</taxon>
        <taxon>Pseudomonadota</taxon>
        <taxon>Gammaproteobacteria</taxon>
        <taxon>Lysobacterales</taxon>
        <taxon>Lysobacteraceae</taxon>
        <taxon>Pseudomarimonas</taxon>
    </lineage>
</organism>
<keyword evidence="5" id="KW-1185">Reference proteome</keyword>
<keyword evidence="1 2" id="KW-0998">Cell outer membrane</keyword>
<protein>
    <recommendedName>
        <fullName evidence="2">LPS-assembly protein LptD</fullName>
    </recommendedName>
</protein>
<keyword evidence="2" id="KW-0472">Membrane</keyword>
<dbReference type="GO" id="GO:0015920">
    <property type="term" value="P:lipopolysaccharide transport"/>
    <property type="evidence" value="ECO:0007669"/>
    <property type="project" value="InterPro"/>
</dbReference>
<evidence type="ECO:0000313" key="4">
    <source>
        <dbReference type="EMBL" id="MBD8525951.1"/>
    </source>
</evidence>
<dbReference type="PANTHER" id="PTHR30189">
    <property type="entry name" value="LPS-ASSEMBLY PROTEIN"/>
    <property type="match status" value="1"/>
</dbReference>
<evidence type="ECO:0000256" key="1">
    <source>
        <dbReference type="ARBA" id="ARBA00023237"/>
    </source>
</evidence>
<comment type="subunit">
    <text evidence="2">Component of the lipopolysaccharide transport and assembly complex. Interacts with LptE and LptA.</text>
</comment>
<reference evidence="4 5" key="1">
    <citation type="submission" date="2020-09" db="EMBL/GenBank/DDBJ databases">
        <title>Pseudoxanthomonas sp. CAU 1598 isolated from sand of Yaerae Beach.</title>
        <authorList>
            <person name="Kim W."/>
        </authorList>
    </citation>
    <scope>NUCLEOTIDE SEQUENCE [LARGE SCALE GENOMIC DNA]</scope>
    <source>
        <strain evidence="4 5">CAU 1598</strain>
    </source>
</reference>
<comment type="caution">
    <text evidence="2">Lacks conserved residue(s) required for the propagation of feature annotation.</text>
</comment>
<dbReference type="InterPro" id="IPR050218">
    <property type="entry name" value="LptD"/>
</dbReference>
<gene>
    <name evidence="2 4" type="primary">lptD</name>
    <name evidence="4" type="ORF">IFO71_09360</name>
</gene>